<gene>
    <name evidence="3" type="ORF">NBM05_00140</name>
</gene>
<dbReference type="CDD" id="cd08899">
    <property type="entry name" value="SRPBCC_CalC_Aha1-like_6"/>
    <property type="match status" value="1"/>
</dbReference>
<dbReference type="Pfam" id="PF08327">
    <property type="entry name" value="AHSA1"/>
    <property type="match status" value="1"/>
</dbReference>
<feature type="domain" description="Activator of Hsp90 ATPase homologue 1/2-like C-terminal" evidence="2">
    <location>
        <begin position="35"/>
        <end position="145"/>
    </location>
</feature>
<dbReference type="SUPFAM" id="SSF55961">
    <property type="entry name" value="Bet v1-like"/>
    <property type="match status" value="1"/>
</dbReference>
<protein>
    <submittedName>
        <fullName evidence="3">SRPBCC family protein</fullName>
    </submittedName>
</protein>
<dbReference type="RefSeq" id="WP_254164068.1">
    <property type="nucleotide sequence ID" value="NZ_JANAFB010000001.1"/>
</dbReference>
<reference evidence="3" key="1">
    <citation type="submission" date="2022-06" db="EMBL/GenBank/DDBJ databases">
        <title>Rothia sp. isolated from sandalwood seedling.</title>
        <authorList>
            <person name="Tuikhar N."/>
            <person name="Kirdat K."/>
            <person name="Thorat V."/>
            <person name="Swetha P."/>
            <person name="Padma S."/>
            <person name="Sundararaj R."/>
            <person name="Yadav A."/>
        </authorList>
    </citation>
    <scope>NUCLEOTIDE SEQUENCE</scope>
    <source>
        <strain evidence="3">AR01</strain>
    </source>
</reference>
<dbReference type="Gene3D" id="3.30.530.20">
    <property type="match status" value="1"/>
</dbReference>
<comment type="similarity">
    <text evidence="1">Belongs to the AHA1 family.</text>
</comment>
<keyword evidence="4" id="KW-1185">Reference proteome</keyword>
<name>A0A9X2HHQ1_9MICC</name>
<evidence type="ECO:0000313" key="3">
    <source>
        <dbReference type="EMBL" id="MCP3424483.1"/>
    </source>
</evidence>
<dbReference type="EMBL" id="JANAFB010000001">
    <property type="protein sequence ID" value="MCP3424483.1"/>
    <property type="molecule type" value="Genomic_DNA"/>
</dbReference>
<dbReference type="InterPro" id="IPR013538">
    <property type="entry name" value="ASHA1/2-like_C"/>
</dbReference>
<proteinExistence type="inferred from homology"/>
<dbReference type="InterPro" id="IPR023393">
    <property type="entry name" value="START-like_dom_sf"/>
</dbReference>
<dbReference type="Proteomes" id="UP001139502">
    <property type="component" value="Unassembled WGS sequence"/>
</dbReference>
<evidence type="ECO:0000259" key="2">
    <source>
        <dbReference type="Pfam" id="PF08327"/>
    </source>
</evidence>
<evidence type="ECO:0000313" key="4">
    <source>
        <dbReference type="Proteomes" id="UP001139502"/>
    </source>
</evidence>
<accession>A0A9X2HHQ1</accession>
<dbReference type="AlphaFoldDB" id="A0A9X2HHQ1"/>
<evidence type="ECO:0000256" key="1">
    <source>
        <dbReference type="ARBA" id="ARBA00006817"/>
    </source>
</evidence>
<comment type="caution">
    <text evidence="3">The sequence shown here is derived from an EMBL/GenBank/DDBJ whole genome shotgun (WGS) entry which is preliminary data.</text>
</comment>
<organism evidence="3 4">
    <name type="scientific">Rothia santali</name>
    <dbReference type="NCBI Taxonomy" id="2949643"/>
    <lineage>
        <taxon>Bacteria</taxon>
        <taxon>Bacillati</taxon>
        <taxon>Actinomycetota</taxon>
        <taxon>Actinomycetes</taxon>
        <taxon>Micrococcales</taxon>
        <taxon>Micrococcaceae</taxon>
        <taxon>Rothia</taxon>
    </lineage>
</organism>
<sequence length="211" mass="23205">MSEIRITELLSDSERHVAEKEEAHVVVLEKTFGEPADDLWRALTDPGHLARWFGRVEGDLRSGGRYRLADSGMEGEVRTCESPRHLSLTWDDRGEAASELTLVLTEGQDGTTLTLRHTVAENEHWRTFGPAAVGVGWDGALTALALSLRGDERADPSRMARIHETEDGRAFIDESAQAWGRAHVAAGADEGEARTAARRTASFYRGEEQPG</sequence>